<evidence type="ECO:0000256" key="6">
    <source>
        <dbReference type="RuleBase" id="RU000320"/>
    </source>
</evidence>
<dbReference type="EMBL" id="JAIGYQ010000001">
    <property type="protein sequence ID" value="MBX7490140.1"/>
    <property type="molecule type" value="Genomic_DNA"/>
</dbReference>
<feature type="transmembrane region" description="Helical" evidence="7">
    <location>
        <begin position="447"/>
        <end position="466"/>
    </location>
</feature>
<evidence type="ECO:0000256" key="5">
    <source>
        <dbReference type="ARBA" id="ARBA00023136"/>
    </source>
</evidence>
<evidence type="ECO:0000256" key="1">
    <source>
        <dbReference type="ARBA" id="ARBA00004127"/>
    </source>
</evidence>
<organism evidence="9 10">
    <name type="scientific">Helicobacter turcicus</name>
    <dbReference type="NCBI Taxonomy" id="2867412"/>
    <lineage>
        <taxon>Bacteria</taxon>
        <taxon>Pseudomonadati</taxon>
        <taxon>Campylobacterota</taxon>
        <taxon>Epsilonproteobacteria</taxon>
        <taxon>Campylobacterales</taxon>
        <taxon>Helicobacteraceae</taxon>
        <taxon>Helicobacter</taxon>
    </lineage>
</organism>
<feature type="transmembrane region" description="Helical" evidence="7">
    <location>
        <begin position="270"/>
        <end position="293"/>
    </location>
</feature>
<feature type="transmembrane region" description="Helical" evidence="7">
    <location>
        <begin position="238"/>
        <end position="258"/>
    </location>
</feature>
<evidence type="ECO:0000256" key="4">
    <source>
        <dbReference type="ARBA" id="ARBA00022989"/>
    </source>
</evidence>
<dbReference type="PANTHER" id="PTHR43507">
    <property type="entry name" value="NADH-UBIQUINONE OXIDOREDUCTASE CHAIN 4"/>
    <property type="match status" value="1"/>
</dbReference>
<dbReference type="PANTHER" id="PTHR43507:SF1">
    <property type="entry name" value="NADH-UBIQUINONE OXIDOREDUCTASE CHAIN 4"/>
    <property type="match status" value="1"/>
</dbReference>
<dbReference type="RefSeq" id="WP_221531390.1">
    <property type="nucleotide sequence ID" value="NZ_JAIGYP010000001.1"/>
</dbReference>
<feature type="transmembrane region" description="Helical" evidence="7">
    <location>
        <begin position="29"/>
        <end position="48"/>
    </location>
</feature>
<keyword evidence="5 7" id="KW-0472">Membrane</keyword>
<dbReference type="InterPro" id="IPR003918">
    <property type="entry name" value="NADH_UbQ_OxRdtase"/>
</dbReference>
<feature type="transmembrane region" description="Helical" evidence="7">
    <location>
        <begin position="78"/>
        <end position="97"/>
    </location>
</feature>
<name>A0ABS7JL59_9HELI</name>
<evidence type="ECO:0000313" key="10">
    <source>
        <dbReference type="Proteomes" id="UP000700059"/>
    </source>
</evidence>
<evidence type="ECO:0000256" key="7">
    <source>
        <dbReference type="SAM" id="Phobius"/>
    </source>
</evidence>
<dbReference type="Proteomes" id="UP000700059">
    <property type="component" value="Unassembled WGS sequence"/>
</dbReference>
<evidence type="ECO:0000313" key="9">
    <source>
        <dbReference type="EMBL" id="MBX7490140.1"/>
    </source>
</evidence>
<dbReference type="EC" id="1.6.5.11" evidence="9"/>
<keyword evidence="3 6" id="KW-0812">Transmembrane</keyword>
<evidence type="ECO:0000256" key="3">
    <source>
        <dbReference type="ARBA" id="ARBA00022692"/>
    </source>
</evidence>
<comment type="caution">
    <text evidence="9">The sequence shown here is derived from an EMBL/GenBank/DDBJ whole genome shotgun (WGS) entry which is preliminary data.</text>
</comment>
<feature type="transmembrane region" description="Helical" evidence="7">
    <location>
        <begin position="106"/>
        <end position="124"/>
    </location>
</feature>
<dbReference type="GO" id="GO:0016491">
    <property type="term" value="F:oxidoreductase activity"/>
    <property type="evidence" value="ECO:0007669"/>
    <property type="project" value="UniProtKB-KW"/>
</dbReference>
<evidence type="ECO:0000256" key="2">
    <source>
        <dbReference type="ARBA" id="ARBA00009025"/>
    </source>
</evidence>
<feature type="transmembrane region" description="Helical" evidence="7">
    <location>
        <begin position="370"/>
        <end position="391"/>
    </location>
</feature>
<feature type="transmembrane region" description="Helical" evidence="7">
    <location>
        <begin position="324"/>
        <end position="349"/>
    </location>
</feature>
<dbReference type="Pfam" id="PF00361">
    <property type="entry name" value="Proton_antipo_M"/>
    <property type="match status" value="1"/>
</dbReference>
<feature type="transmembrane region" description="Helical" evidence="7">
    <location>
        <begin position="205"/>
        <end position="226"/>
    </location>
</feature>
<feature type="transmembrane region" description="Helical" evidence="7">
    <location>
        <begin position="159"/>
        <end position="182"/>
    </location>
</feature>
<reference evidence="9 10" key="1">
    <citation type="submission" date="2021-08" db="EMBL/GenBank/DDBJ databases">
        <title>Helicobacter spp. isolated from feces of Anatolian Ground Squirrel (Spermophilus xanthoprymnus) in Turkey.</title>
        <authorList>
            <person name="Aydin F."/>
            <person name="Abay S."/>
            <person name="Kayman T."/>
            <person name="Karakaya E."/>
            <person name="Saticioglu I.B."/>
        </authorList>
    </citation>
    <scope>NUCLEOTIDE SEQUENCE [LARGE SCALE GENOMIC DNA]</scope>
    <source>
        <strain evidence="9 10">Faydin-H70</strain>
    </source>
</reference>
<feature type="transmembrane region" description="Helical" evidence="7">
    <location>
        <begin position="403"/>
        <end position="426"/>
    </location>
</feature>
<feature type="domain" description="NADH:quinone oxidoreductase/Mrp antiporter transmembrane" evidence="8">
    <location>
        <begin position="123"/>
        <end position="412"/>
    </location>
</feature>
<dbReference type="InterPro" id="IPR010227">
    <property type="entry name" value="NADH_Q_OxRdtase_chainM/4"/>
</dbReference>
<gene>
    <name evidence="9" type="ORF">K4G57_01425</name>
</gene>
<feature type="transmembrane region" description="Helical" evidence="7">
    <location>
        <begin position="130"/>
        <end position="147"/>
    </location>
</feature>
<keyword evidence="10" id="KW-1185">Reference proteome</keyword>
<feature type="transmembrane region" description="Helical" evidence="7">
    <location>
        <begin position="300"/>
        <end position="318"/>
    </location>
</feature>
<accession>A0ABS7JL59</accession>
<dbReference type="InterPro" id="IPR001750">
    <property type="entry name" value="ND/Mrp_TM"/>
</dbReference>
<evidence type="ECO:0000259" key="8">
    <source>
        <dbReference type="Pfam" id="PF00361"/>
    </source>
</evidence>
<sequence>MDYLLTLLIFFPLLGALLAIGIKENLKTYAVVISAIELGLAVLLWYGFDKSADGFQFVTAFSLVESFGVSYLVGVDGISLFLILLSALISLIGFIYLNEKYETKKLVIALLCLESIMIGVFCALDMILFYIFWELSLVPMLYIIGAWGSGSRIYAAVKFFLYTFLGSMLMLVGILFLAYYYFNVSGVWTFSILEWYSLSVIPKNVQLWLFLAFFAGLAVKVPMFPFHTWLPYAHGQAPTIGSIILAAVLLKMGTYGFVRLSLPLFPDASIVFLIPIAILSLIMIVYGAFVAFAQEDIKQVIAYSSISHMGVIMIGVFALNTEGIVGSVFFMLSHGIISGALFMLVGMLYERRHTKVIAEFGGIAKVMPNYAAIFGIMAMASAGLPLTMGFVGEFLSLLGFFQVSPIMAGIAGISIIVGAVYMLHLYRKAFFGKLTHSENMKLSDLNAREWSALLPLVVIVIWLGVYPKPILEPINKGVENTLAVMQSRIVSQESFDFFGLELAQKSNGTNVQEEKENMGEILEEISQMEAEKELKASQNSAQGEEK</sequence>
<proteinExistence type="inferred from homology"/>
<comment type="subcellular location">
    <subcellularLocation>
        <location evidence="1">Endomembrane system</location>
        <topology evidence="1">Multi-pass membrane protein</topology>
    </subcellularLocation>
    <subcellularLocation>
        <location evidence="6">Membrane</location>
        <topology evidence="6">Multi-pass membrane protein</topology>
    </subcellularLocation>
</comment>
<protein>
    <submittedName>
        <fullName evidence="9">NADH-quinone oxidoreductase subunit M</fullName>
        <ecNumber evidence="9">1.6.5.11</ecNumber>
    </submittedName>
</protein>
<keyword evidence="9" id="KW-0560">Oxidoreductase</keyword>
<dbReference type="NCBIfam" id="NF004505">
    <property type="entry name" value="PRK05846.2-5"/>
    <property type="match status" value="1"/>
</dbReference>
<comment type="similarity">
    <text evidence="2">Belongs to the complex I subunit 4 family.</text>
</comment>
<dbReference type="NCBIfam" id="TIGR01972">
    <property type="entry name" value="NDH_I_M"/>
    <property type="match status" value="1"/>
</dbReference>
<keyword evidence="4 7" id="KW-1133">Transmembrane helix</keyword>
<dbReference type="PRINTS" id="PR01437">
    <property type="entry name" value="NUOXDRDTASE4"/>
</dbReference>